<keyword evidence="1" id="KW-0812">Transmembrane</keyword>
<sequence length="163" mass="19154">MNLINLGNCLGILSIILGIFAIYQSCRYNRASKKLNDDTKKVIDDFTRRQDEIFSILREVSYITHNIKDNKSMIRLTKDELIVRKTSLFKEENVNIIIANINGLFPFIKPKCIESIKFFLNLSEDKEKLITLRRILNKKDVDKLNEIKRELSFYGVDLVWNPR</sequence>
<feature type="transmembrane region" description="Helical" evidence="1">
    <location>
        <begin position="6"/>
        <end position="23"/>
    </location>
</feature>
<evidence type="ECO:0000313" key="3">
    <source>
        <dbReference type="Proteomes" id="UP000481872"/>
    </source>
</evidence>
<dbReference type="AlphaFoldDB" id="A0A6M0H5N6"/>
<comment type="caution">
    <text evidence="2">The sequence shown here is derived from an EMBL/GenBank/DDBJ whole genome shotgun (WGS) entry which is preliminary data.</text>
</comment>
<evidence type="ECO:0000313" key="2">
    <source>
        <dbReference type="EMBL" id="NEU05181.1"/>
    </source>
</evidence>
<keyword evidence="3" id="KW-1185">Reference proteome</keyword>
<dbReference type="Proteomes" id="UP000481872">
    <property type="component" value="Unassembled WGS sequence"/>
</dbReference>
<proteinExistence type="predicted"/>
<evidence type="ECO:0000256" key="1">
    <source>
        <dbReference type="SAM" id="Phobius"/>
    </source>
</evidence>
<protein>
    <submittedName>
        <fullName evidence="2">Uncharacterized protein</fullName>
    </submittedName>
</protein>
<gene>
    <name evidence="2" type="ORF">G3M99_10010</name>
</gene>
<keyword evidence="1" id="KW-1133">Transmembrane helix</keyword>
<accession>A0A6M0H5N6</accession>
<name>A0A6M0H5N6_9CLOT</name>
<dbReference type="EMBL" id="JAAGPU010000017">
    <property type="protein sequence ID" value="NEU05181.1"/>
    <property type="molecule type" value="Genomic_DNA"/>
</dbReference>
<organism evidence="2 3">
    <name type="scientific">Clostridium senegalense</name>
    <dbReference type="NCBI Taxonomy" id="1465809"/>
    <lineage>
        <taxon>Bacteria</taxon>
        <taxon>Bacillati</taxon>
        <taxon>Bacillota</taxon>
        <taxon>Clostridia</taxon>
        <taxon>Eubacteriales</taxon>
        <taxon>Clostridiaceae</taxon>
        <taxon>Clostridium</taxon>
    </lineage>
</organism>
<keyword evidence="1" id="KW-0472">Membrane</keyword>
<reference evidence="2 3" key="1">
    <citation type="submission" date="2020-02" db="EMBL/GenBank/DDBJ databases">
        <title>Genome assembly of a novel Clostridium senegalense strain.</title>
        <authorList>
            <person name="Gupta T.B."/>
            <person name="Jauregui R."/>
            <person name="Maclean P."/>
            <person name="Nawarathana A."/>
            <person name="Brightwell G."/>
        </authorList>
    </citation>
    <scope>NUCLEOTIDE SEQUENCE [LARGE SCALE GENOMIC DNA]</scope>
    <source>
        <strain evidence="2 3">AGRFS4</strain>
    </source>
</reference>
<dbReference type="RefSeq" id="WP_199870060.1">
    <property type="nucleotide sequence ID" value="NZ_JAAGPU010000017.1"/>
</dbReference>